<evidence type="ECO:0000256" key="2">
    <source>
        <dbReference type="ARBA" id="ARBA00022771"/>
    </source>
</evidence>
<dbReference type="GO" id="GO:0008270">
    <property type="term" value="F:zinc ion binding"/>
    <property type="evidence" value="ECO:0007669"/>
    <property type="project" value="UniProtKB-KW"/>
</dbReference>
<feature type="coiled-coil region" evidence="5">
    <location>
        <begin position="70"/>
        <end position="125"/>
    </location>
</feature>
<sequence>MSSESSNCSSFSPLKCYYGENVSLLKFSTSQNPGRRFFACKKYDHSRKIHGRKFFKWYDIEQTNWQRDIINQLVIEKQKQNNDIIQLRRETAQFEEDKKMLKFENDNLKIQNKILVDEIEKLIEEKKGSGKSQSLSIANEVNVPYFFKL</sequence>
<dbReference type="InterPro" id="IPR010666">
    <property type="entry name" value="Znf_GRF"/>
</dbReference>
<name>A0AAW1I1X1_SAPOF</name>
<keyword evidence="3" id="KW-0862">Zinc</keyword>
<accession>A0AAW1I1X1</accession>
<gene>
    <name evidence="7" type="ORF">RND81_10G079900</name>
</gene>
<proteinExistence type="predicted"/>
<keyword evidence="2 4" id="KW-0863">Zinc-finger</keyword>
<keyword evidence="5" id="KW-0175">Coiled coil</keyword>
<dbReference type="EMBL" id="JBDFQZ010000010">
    <property type="protein sequence ID" value="KAK9682523.1"/>
    <property type="molecule type" value="Genomic_DNA"/>
</dbReference>
<evidence type="ECO:0000256" key="4">
    <source>
        <dbReference type="PROSITE-ProRule" id="PRU01343"/>
    </source>
</evidence>
<dbReference type="PANTHER" id="PTHR33248">
    <property type="entry name" value="ZINC ION-BINDING PROTEIN"/>
    <property type="match status" value="1"/>
</dbReference>
<evidence type="ECO:0000256" key="1">
    <source>
        <dbReference type="ARBA" id="ARBA00022723"/>
    </source>
</evidence>
<dbReference type="AlphaFoldDB" id="A0AAW1I1X1"/>
<feature type="domain" description="GRF-type" evidence="6">
    <location>
        <begin position="16"/>
        <end position="61"/>
    </location>
</feature>
<dbReference type="Proteomes" id="UP001443914">
    <property type="component" value="Unassembled WGS sequence"/>
</dbReference>
<evidence type="ECO:0000259" key="6">
    <source>
        <dbReference type="PROSITE" id="PS51999"/>
    </source>
</evidence>
<reference evidence="7" key="1">
    <citation type="submission" date="2024-03" db="EMBL/GenBank/DDBJ databases">
        <title>WGS assembly of Saponaria officinalis var. Norfolk2.</title>
        <authorList>
            <person name="Jenkins J."/>
            <person name="Shu S."/>
            <person name="Grimwood J."/>
            <person name="Barry K."/>
            <person name="Goodstein D."/>
            <person name="Schmutz J."/>
            <person name="Leebens-Mack J."/>
            <person name="Osbourn A."/>
        </authorList>
    </citation>
    <scope>NUCLEOTIDE SEQUENCE [LARGE SCALE GENOMIC DNA]</scope>
    <source>
        <strain evidence="7">JIC</strain>
    </source>
</reference>
<dbReference type="PROSITE" id="PS51999">
    <property type="entry name" value="ZF_GRF"/>
    <property type="match status" value="1"/>
</dbReference>
<keyword evidence="8" id="KW-1185">Reference proteome</keyword>
<evidence type="ECO:0000256" key="5">
    <source>
        <dbReference type="SAM" id="Coils"/>
    </source>
</evidence>
<protein>
    <recommendedName>
        <fullName evidence="6">GRF-type domain-containing protein</fullName>
    </recommendedName>
</protein>
<evidence type="ECO:0000313" key="7">
    <source>
        <dbReference type="EMBL" id="KAK9682523.1"/>
    </source>
</evidence>
<evidence type="ECO:0000256" key="3">
    <source>
        <dbReference type="ARBA" id="ARBA00022833"/>
    </source>
</evidence>
<organism evidence="7 8">
    <name type="scientific">Saponaria officinalis</name>
    <name type="common">Common soapwort</name>
    <name type="synonym">Lychnis saponaria</name>
    <dbReference type="NCBI Taxonomy" id="3572"/>
    <lineage>
        <taxon>Eukaryota</taxon>
        <taxon>Viridiplantae</taxon>
        <taxon>Streptophyta</taxon>
        <taxon>Embryophyta</taxon>
        <taxon>Tracheophyta</taxon>
        <taxon>Spermatophyta</taxon>
        <taxon>Magnoliopsida</taxon>
        <taxon>eudicotyledons</taxon>
        <taxon>Gunneridae</taxon>
        <taxon>Pentapetalae</taxon>
        <taxon>Caryophyllales</taxon>
        <taxon>Caryophyllaceae</taxon>
        <taxon>Caryophylleae</taxon>
        <taxon>Saponaria</taxon>
    </lineage>
</organism>
<evidence type="ECO:0000313" key="8">
    <source>
        <dbReference type="Proteomes" id="UP001443914"/>
    </source>
</evidence>
<comment type="caution">
    <text evidence="7">The sequence shown here is derived from an EMBL/GenBank/DDBJ whole genome shotgun (WGS) entry which is preliminary data.</text>
</comment>
<keyword evidence="1" id="KW-0479">Metal-binding</keyword>